<dbReference type="PANTHER" id="PTHR35936">
    <property type="entry name" value="MEMBRANE-BOUND LYTIC MUREIN TRANSGLYCOSYLASE F"/>
    <property type="match status" value="1"/>
</dbReference>
<dbReference type="InterPro" id="IPR001638">
    <property type="entry name" value="Solute-binding_3/MltF_N"/>
</dbReference>
<feature type="domain" description="Solute-binding protein family 3/N-terminal" evidence="6">
    <location>
        <begin position="71"/>
        <end position="293"/>
    </location>
</feature>
<evidence type="ECO:0008006" key="10">
    <source>
        <dbReference type="Google" id="ProtNLM"/>
    </source>
</evidence>
<comment type="subcellular location">
    <subcellularLocation>
        <location evidence="1">Cell envelope</location>
    </subcellularLocation>
</comment>
<proteinExistence type="inferred from homology"/>
<dbReference type="GO" id="GO:0015276">
    <property type="term" value="F:ligand-gated monoatomic ion channel activity"/>
    <property type="evidence" value="ECO:0007669"/>
    <property type="project" value="InterPro"/>
</dbReference>
<dbReference type="SMART" id="SM00062">
    <property type="entry name" value="PBPb"/>
    <property type="match status" value="1"/>
</dbReference>
<dbReference type="Gene3D" id="3.40.190.10">
    <property type="entry name" value="Periplasmic binding protein-like II"/>
    <property type="match status" value="2"/>
</dbReference>
<dbReference type="EMBL" id="RCUX01000002">
    <property type="protein sequence ID" value="RLP77301.1"/>
    <property type="molecule type" value="Genomic_DNA"/>
</dbReference>
<sequence length="299" mass="30606">MLVSLTRPLHPPGASSTCPVDAHPKRTTVKKSTLILAVASVLSLGLVTAGCSSTSEAAPASSGPASETEKPFIIGTSGTYNPITFTDGGTLTGFDIDMGTAIAEKLGRPVKFVEGQLAGLLTGLQGGQYDAVMSSLTITPEREEAIAFSDPYLADGVVAVADTENSKVSDISHLDGLRVGVIGGSGYQKTIEKIGGYADLVEYPDAPSGFQDVKNGRIDIFASGKIPATTFVKADTTGGVPLDIAGEPYALLPAAVGIAKGNTELISQVNEAIAALRADGTAGKLADKWFGFGIPGFTD</sequence>
<dbReference type="GO" id="GO:0030313">
    <property type="term" value="C:cell envelope"/>
    <property type="evidence" value="ECO:0007669"/>
    <property type="project" value="UniProtKB-SubCell"/>
</dbReference>
<dbReference type="Proteomes" id="UP000272503">
    <property type="component" value="Unassembled WGS sequence"/>
</dbReference>
<name>A0A3L7ACC3_9MICO</name>
<evidence type="ECO:0000256" key="1">
    <source>
        <dbReference type="ARBA" id="ARBA00004196"/>
    </source>
</evidence>
<organism evidence="8 9">
    <name type="scientific">Mycetocola tolaasinivorans</name>
    <dbReference type="NCBI Taxonomy" id="76635"/>
    <lineage>
        <taxon>Bacteria</taxon>
        <taxon>Bacillati</taxon>
        <taxon>Actinomycetota</taxon>
        <taxon>Actinomycetes</taxon>
        <taxon>Micrococcales</taxon>
        <taxon>Microbacteriaceae</taxon>
        <taxon>Mycetocola</taxon>
    </lineage>
</organism>
<dbReference type="GO" id="GO:0016020">
    <property type="term" value="C:membrane"/>
    <property type="evidence" value="ECO:0007669"/>
    <property type="project" value="InterPro"/>
</dbReference>
<dbReference type="InterPro" id="IPR001320">
    <property type="entry name" value="Iontro_rcpt_C"/>
</dbReference>
<gene>
    <name evidence="8" type="ORF">D9V32_02275</name>
</gene>
<comment type="similarity">
    <text evidence="2 4">Belongs to the bacterial solute-binding protein 3 family.</text>
</comment>
<evidence type="ECO:0000313" key="8">
    <source>
        <dbReference type="EMBL" id="RLP77301.1"/>
    </source>
</evidence>
<evidence type="ECO:0000313" key="9">
    <source>
        <dbReference type="Proteomes" id="UP000272503"/>
    </source>
</evidence>
<keyword evidence="3" id="KW-0732">Signal</keyword>
<protein>
    <recommendedName>
        <fullName evidence="10">Amino acid ABC transporter substrate-binding protein</fullName>
    </recommendedName>
</protein>
<feature type="domain" description="Ionotropic glutamate receptor C-terminal" evidence="7">
    <location>
        <begin position="71"/>
        <end position="292"/>
    </location>
</feature>
<evidence type="ECO:0000256" key="4">
    <source>
        <dbReference type="RuleBase" id="RU003744"/>
    </source>
</evidence>
<evidence type="ECO:0000259" key="7">
    <source>
        <dbReference type="SMART" id="SM00079"/>
    </source>
</evidence>
<dbReference type="Pfam" id="PF00497">
    <property type="entry name" value="SBP_bac_3"/>
    <property type="match status" value="1"/>
</dbReference>
<dbReference type="OrthoDB" id="9814902at2"/>
<keyword evidence="9" id="KW-1185">Reference proteome</keyword>
<reference evidence="8 9" key="1">
    <citation type="submission" date="2018-10" db="EMBL/GenBank/DDBJ databases">
        <authorList>
            <person name="Li J."/>
        </authorList>
    </citation>
    <scope>NUCLEOTIDE SEQUENCE [LARGE SCALE GENOMIC DNA]</scope>
    <source>
        <strain evidence="8 9">IF 016277</strain>
    </source>
</reference>
<feature type="region of interest" description="Disordered" evidence="5">
    <location>
        <begin position="1"/>
        <end position="23"/>
    </location>
</feature>
<evidence type="ECO:0000256" key="2">
    <source>
        <dbReference type="ARBA" id="ARBA00010333"/>
    </source>
</evidence>
<dbReference type="InterPro" id="IPR018313">
    <property type="entry name" value="SBP_3_CS"/>
</dbReference>
<evidence type="ECO:0000256" key="3">
    <source>
        <dbReference type="ARBA" id="ARBA00022729"/>
    </source>
</evidence>
<dbReference type="PANTHER" id="PTHR35936:SF19">
    <property type="entry name" value="AMINO-ACID-BINDING PROTEIN YXEM-RELATED"/>
    <property type="match status" value="1"/>
</dbReference>
<dbReference type="AlphaFoldDB" id="A0A3L7ACC3"/>
<dbReference type="PROSITE" id="PS01039">
    <property type="entry name" value="SBP_BACTERIAL_3"/>
    <property type="match status" value="1"/>
</dbReference>
<dbReference type="SMART" id="SM00079">
    <property type="entry name" value="PBPe"/>
    <property type="match status" value="1"/>
</dbReference>
<comment type="caution">
    <text evidence="8">The sequence shown here is derived from an EMBL/GenBank/DDBJ whole genome shotgun (WGS) entry which is preliminary data.</text>
</comment>
<evidence type="ECO:0000256" key="5">
    <source>
        <dbReference type="SAM" id="MobiDB-lite"/>
    </source>
</evidence>
<accession>A0A3L7ACC3</accession>
<evidence type="ECO:0000259" key="6">
    <source>
        <dbReference type="SMART" id="SM00062"/>
    </source>
</evidence>
<dbReference type="SUPFAM" id="SSF53850">
    <property type="entry name" value="Periplasmic binding protein-like II"/>
    <property type="match status" value="1"/>
</dbReference>